<protein>
    <recommendedName>
        <fullName evidence="2">Reverse transcriptase zinc-binding domain-containing protein</fullName>
    </recommendedName>
</protein>
<sequence>MTKTDSLCAWVLKGKYYPNGEFLTATKKKHASHTWRAILTGRNALSYGLIRRIGDGTQTNVWTDRWIPDAIGNKPICRLESATATTVNDMINQDDNSWGIHALSLNLIPSDADVVCRIPLGRAHEDVWAWSAEHHGCYSVRSAYRLLITQEK</sequence>
<dbReference type="EMBL" id="GBRH01263132">
    <property type="protein sequence ID" value="JAD34763.1"/>
    <property type="molecule type" value="Transcribed_RNA"/>
</dbReference>
<reference evidence="1" key="1">
    <citation type="submission" date="2014-09" db="EMBL/GenBank/DDBJ databases">
        <authorList>
            <person name="Magalhaes I.L.F."/>
            <person name="Oliveira U."/>
            <person name="Santos F.R."/>
            <person name="Vidigal T.H.D.A."/>
            <person name="Brescovit A.D."/>
            <person name="Santos A.J."/>
        </authorList>
    </citation>
    <scope>NUCLEOTIDE SEQUENCE</scope>
    <source>
        <tissue evidence="1">Shoot tissue taken approximately 20 cm above the soil surface</tissue>
    </source>
</reference>
<name>A0A0A8ZAR8_ARUDO</name>
<accession>A0A0A8ZAR8</accession>
<reference evidence="1" key="2">
    <citation type="journal article" date="2015" name="Data Brief">
        <title>Shoot transcriptome of the giant reed, Arundo donax.</title>
        <authorList>
            <person name="Barrero R.A."/>
            <person name="Guerrero F.D."/>
            <person name="Moolhuijzen P."/>
            <person name="Goolsby J.A."/>
            <person name="Tidwell J."/>
            <person name="Bellgard S.E."/>
            <person name="Bellgard M.I."/>
        </authorList>
    </citation>
    <scope>NUCLEOTIDE SEQUENCE</scope>
    <source>
        <tissue evidence="1">Shoot tissue taken approximately 20 cm above the soil surface</tissue>
    </source>
</reference>
<organism evidence="1">
    <name type="scientific">Arundo donax</name>
    <name type="common">Giant reed</name>
    <name type="synonym">Donax arundinaceus</name>
    <dbReference type="NCBI Taxonomy" id="35708"/>
    <lineage>
        <taxon>Eukaryota</taxon>
        <taxon>Viridiplantae</taxon>
        <taxon>Streptophyta</taxon>
        <taxon>Embryophyta</taxon>
        <taxon>Tracheophyta</taxon>
        <taxon>Spermatophyta</taxon>
        <taxon>Magnoliopsida</taxon>
        <taxon>Liliopsida</taxon>
        <taxon>Poales</taxon>
        <taxon>Poaceae</taxon>
        <taxon>PACMAD clade</taxon>
        <taxon>Arundinoideae</taxon>
        <taxon>Arundineae</taxon>
        <taxon>Arundo</taxon>
    </lineage>
</organism>
<dbReference type="AlphaFoldDB" id="A0A0A8ZAR8"/>
<evidence type="ECO:0000313" key="1">
    <source>
        <dbReference type="EMBL" id="JAD34763.1"/>
    </source>
</evidence>
<evidence type="ECO:0008006" key="2">
    <source>
        <dbReference type="Google" id="ProtNLM"/>
    </source>
</evidence>
<proteinExistence type="predicted"/>